<dbReference type="EMBL" id="MPTB01000041">
    <property type="protein sequence ID" value="OMD42352.1"/>
    <property type="molecule type" value="Genomic_DNA"/>
</dbReference>
<dbReference type="InterPro" id="IPR008965">
    <property type="entry name" value="CBM2/CBM3_carb-bd_dom_sf"/>
</dbReference>
<evidence type="ECO:0000256" key="9">
    <source>
        <dbReference type="SAM" id="MobiDB-lite"/>
    </source>
</evidence>
<dbReference type="SUPFAM" id="SSF49384">
    <property type="entry name" value="Carbohydrate-binding domain"/>
    <property type="match status" value="1"/>
</dbReference>
<keyword evidence="6 8" id="KW-0326">Glycosidase</keyword>
<comment type="catalytic activity">
    <reaction evidence="1 8">
        <text>Endohydrolysis of (1-&gt;4)-beta-D-glucosidic linkages in cellulose, lichenin and cereal beta-D-glucans.</text>
        <dbReference type="EC" id="3.2.1.4"/>
    </reaction>
</comment>
<dbReference type="Pfam" id="PF00942">
    <property type="entry name" value="CBM_3"/>
    <property type="match status" value="1"/>
</dbReference>
<accession>A0ABX3H0C7</accession>
<evidence type="ECO:0000256" key="10">
    <source>
        <dbReference type="SAM" id="SignalP"/>
    </source>
</evidence>
<organism evidence="12 13">
    <name type="scientific">Paenibacillus borealis</name>
    <dbReference type="NCBI Taxonomy" id="160799"/>
    <lineage>
        <taxon>Bacteria</taxon>
        <taxon>Bacillati</taxon>
        <taxon>Bacillota</taxon>
        <taxon>Bacilli</taxon>
        <taxon>Bacillales</taxon>
        <taxon>Paenibacillaceae</taxon>
        <taxon>Paenibacillus</taxon>
    </lineage>
</organism>
<keyword evidence="10" id="KW-0732">Signal</keyword>
<dbReference type="PROSITE" id="PS51172">
    <property type="entry name" value="CBM3"/>
    <property type="match status" value="1"/>
</dbReference>
<gene>
    <name evidence="12" type="ORF">BSK56_26030</name>
</gene>
<evidence type="ECO:0000256" key="8">
    <source>
        <dbReference type="RuleBase" id="RU361153"/>
    </source>
</evidence>
<feature type="region of interest" description="Disordered" evidence="9">
    <location>
        <begin position="343"/>
        <end position="370"/>
    </location>
</feature>
<dbReference type="RefSeq" id="WP_076113401.1">
    <property type="nucleotide sequence ID" value="NZ_MPTB01000041.1"/>
</dbReference>
<reference evidence="12 13" key="1">
    <citation type="submission" date="2016-10" db="EMBL/GenBank/DDBJ databases">
        <title>Paenibacillus species isolates.</title>
        <authorList>
            <person name="Beno S.M."/>
        </authorList>
    </citation>
    <scope>NUCLEOTIDE SEQUENCE [LARGE SCALE GENOMIC DNA]</scope>
    <source>
        <strain evidence="12 13">FSL H7-0744</strain>
    </source>
</reference>
<evidence type="ECO:0000256" key="5">
    <source>
        <dbReference type="ARBA" id="ARBA00023277"/>
    </source>
</evidence>
<dbReference type="SUPFAM" id="SSF51445">
    <property type="entry name" value="(Trans)glycosidases"/>
    <property type="match status" value="1"/>
</dbReference>
<dbReference type="InterPro" id="IPR036966">
    <property type="entry name" value="CBM3_sf"/>
</dbReference>
<dbReference type="Gene3D" id="3.20.20.80">
    <property type="entry name" value="Glycosidases"/>
    <property type="match status" value="1"/>
</dbReference>
<dbReference type="PANTHER" id="PTHR34142">
    <property type="entry name" value="ENDO-BETA-1,4-GLUCANASE A"/>
    <property type="match status" value="1"/>
</dbReference>
<protein>
    <recommendedName>
        <fullName evidence="8">Endoglucanase</fullName>
        <ecNumber evidence="8">3.2.1.4</ecNumber>
    </recommendedName>
</protein>
<dbReference type="InterPro" id="IPR001956">
    <property type="entry name" value="CBM3"/>
</dbReference>
<feature type="compositionally biased region" description="Low complexity" evidence="9">
    <location>
        <begin position="361"/>
        <end position="370"/>
    </location>
</feature>
<evidence type="ECO:0000256" key="7">
    <source>
        <dbReference type="ARBA" id="ARBA00023326"/>
    </source>
</evidence>
<keyword evidence="4 8" id="KW-0136">Cellulose degradation</keyword>
<feature type="compositionally biased region" description="Pro residues" evidence="9">
    <location>
        <begin position="350"/>
        <end position="360"/>
    </location>
</feature>
<sequence>MKSGKLFSFRSISLVALACVLILSLSLPQKQAAAAGTSVKGFYVSGSSLYDATNSPFVMRGINHAHTWYKNDLETAIPAIAATGSNVVRIVLSNGSKWSLDSVADVQHILALCDEYKLTAMLEVHDATGSDNISDLNAAVNYWISIKDALIGKEDRVIVNIANEWFGSWSTATWASGYQSAIPALRAAGIRNTLVVDSAGWGQYPGSIFNSGNAVFSSDPLKNTIFSIHMYEYAGGTATTVKSNIDSVLALGLPVIIGEFGYKHTSGDVDEATIMSYSQQIGVGWLAWSWYGNGGGVEYLDLASGPAGTLSEWGNTVVNSVYGTQATSVLNRIYTTPGYVPVPDNGTTPTPAPTPAPTTPSPTATVAPTPTPTAAPTGLALYYRAADTNINDNQIKPHFNIKNNGPSAVSLSDLQIRYYFTKDGTQSLNAVIDWAQIGAANITTAFGSFSGTSADSYVELTFGSNAGSLPAGGQTGDIQLRLHKSDWSNFNEANDYSFDPSKVDFSPWDHVTLHKNGILISGIRP</sequence>
<keyword evidence="13" id="KW-1185">Reference proteome</keyword>
<dbReference type="InterPro" id="IPR017853">
    <property type="entry name" value="GH"/>
</dbReference>
<dbReference type="Proteomes" id="UP000187412">
    <property type="component" value="Unassembled WGS sequence"/>
</dbReference>
<keyword evidence="7 8" id="KW-0624">Polysaccharide degradation</keyword>
<keyword evidence="5 8" id="KW-0119">Carbohydrate metabolism</keyword>
<keyword evidence="3 8" id="KW-0378">Hydrolase</keyword>
<dbReference type="InterPro" id="IPR001547">
    <property type="entry name" value="Glyco_hydro_5"/>
</dbReference>
<feature type="signal peptide" evidence="10">
    <location>
        <begin position="1"/>
        <end position="18"/>
    </location>
</feature>
<comment type="caution">
    <text evidence="12">The sequence shown here is derived from an EMBL/GenBank/DDBJ whole genome shotgun (WGS) entry which is preliminary data.</text>
</comment>
<evidence type="ECO:0000256" key="1">
    <source>
        <dbReference type="ARBA" id="ARBA00000966"/>
    </source>
</evidence>
<proteinExistence type="inferred from homology"/>
<dbReference type="Pfam" id="PF00150">
    <property type="entry name" value="Cellulase"/>
    <property type="match status" value="1"/>
</dbReference>
<evidence type="ECO:0000256" key="2">
    <source>
        <dbReference type="ARBA" id="ARBA00005641"/>
    </source>
</evidence>
<feature type="domain" description="CBM3" evidence="11">
    <location>
        <begin position="375"/>
        <end position="525"/>
    </location>
</feature>
<feature type="chain" id="PRO_5046876491" description="Endoglucanase" evidence="10">
    <location>
        <begin position="19"/>
        <end position="525"/>
    </location>
</feature>
<evidence type="ECO:0000256" key="6">
    <source>
        <dbReference type="ARBA" id="ARBA00023295"/>
    </source>
</evidence>
<evidence type="ECO:0000256" key="3">
    <source>
        <dbReference type="ARBA" id="ARBA00022801"/>
    </source>
</evidence>
<comment type="similarity">
    <text evidence="2 8">Belongs to the glycosyl hydrolase 5 (cellulase A) family.</text>
</comment>
<name>A0ABX3H0C7_PAEBO</name>
<evidence type="ECO:0000313" key="13">
    <source>
        <dbReference type="Proteomes" id="UP000187412"/>
    </source>
</evidence>
<dbReference type="Gene3D" id="2.60.40.710">
    <property type="entry name" value="Endoglucanase-like"/>
    <property type="match status" value="1"/>
</dbReference>
<evidence type="ECO:0000259" key="11">
    <source>
        <dbReference type="PROSITE" id="PS51172"/>
    </source>
</evidence>
<dbReference type="EC" id="3.2.1.4" evidence="8"/>
<dbReference type="PANTHER" id="PTHR34142:SF1">
    <property type="entry name" value="GLYCOSIDE HYDROLASE FAMILY 5 DOMAIN-CONTAINING PROTEIN"/>
    <property type="match status" value="1"/>
</dbReference>
<evidence type="ECO:0000256" key="4">
    <source>
        <dbReference type="ARBA" id="ARBA00023001"/>
    </source>
</evidence>
<dbReference type="SMART" id="SM01067">
    <property type="entry name" value="CBM_3"/>
    <property type="match status" value="1"/>
</dbReference>
<evidence type="ECO:0000313" key="12">
    <source>
        <dbReference type="EMBL" id="OMD42352.1"/>
    </source>
</evidence>